<keyword evidence="2" id="KW-0472">Membrane</keyword>
<accession>A0ABP6X0T7</accession>
<evidence type="ECO:0000313" key="3">
    <source>
        <dbReference type="EMBL" id="GAA3559157.1"/>
    </source>
</evidence>
<evidence type="ECO:0000256" key="1">
    <source>
        <dbReference type="SAM" id="MobiDB-lite"/>
    </source>
</evidence>
<dbReference type="EMBL" id="BAAAYR010000001">
    <property type="protein sequence ID" value="GAA3559157.1"/>
    <property type="molecule type" value="Genomic_DNA"/>
</dbReference>
<protein>
    <submittedName>
        <fullName evidence="3">Uncharacterized protein</fullName>
    </submittedName>
</protein>
<feature type="compositionally biased region" description="Basic and acidic residues" evidence="1">
    <location>
        <begin position="10"/>
        <end position="19"/>
    </location>
</feature>
<sequence>MVAPAPPEPSGRHRTDHFPEGFGHTGGVTDPAPTTLRRRLEVVSRPALVRLTALPRPVVPLVTVVLFAVAVLAPPAVALVALVLIGLFLVWLTFLAWPAVGAGGRAMRLAMVALVVVLGVTRF</sequence>
<dbReference type="Pfam" id="PF20444">
    <property type="entry name" value="DUF6703"/>
    <property type="match status" value="1"/>
</dbReference>
<reference evidence="4" key="1">
    <citation type="journal article" date="2019" name="Int. J. Syst. Evol. Microbiol.">
        <title>The Global Catalogue of Microorganisms (GCM) 10K type strain sequencing project: providing services to taxonomists for standard genome sequencing and annotation.</title>
        <authorList>
            <consortium name="The Broad Institute Genomics Platform"/>
            <consortium name="The Broad Institute Genome Sequencing Center for Infectious Disease"/>
            <person name="Wu L."/>
            <person name="Ma J."/>
        </authorList>
    </citation>
    <scope>NUCLEOTIDE SEQUENCE [LARGE SCALE GENOMIC DNA]</scope>
    <source>
        <strain evidence="4">JCM 16540</strain>
    </source>
</reference>
<comment type="caution">
    <text evidence="3">The sequence shown here is derived from an EMBL/GenBank/DDBJ whole genome shotgun (WGS) entry which is preliminary data.</text>
</comment>
<keyword evidence="2" id="KW-1133">Transmembrane helix</keyword>
<name>A0ABP6X0T7_9ACTN</name>
<feature type="transmembrane region" description="Helical" evidence="2">
    <location>
        <begin position="47"/>
        <end position="70"/>
    </location>
</feature>
<dbReference type="Proteomes" id="UP001500767">
    <property type="component" value="Unassembled WGS sequence"/>
</dbReference>
<proteinExistence type="predicted"/>
<evidence type="ECO:0000313" key="4">
    <source>
        <dbReference type="Proteomes" id="UP001500767"/>
    </source>
</evidence>
<feature type="transmembrane region" description="Helical" evidence="2">
    <location>
        <begin position="76"/>
        <end position="99"/>
    </location>
</feature>
<feature type="region of interest" description="Disordered" evidence="1">
    <location>
        <begin position="1"/>
        <end position="32"/>
    </location>
</feature>
<keyword evidence="4" id="KW-1185">Reference proteome</keyword>
<dbReference type="InterPro" id="IPR046549">
    <property type="entry name" value="DUF6703"/>
</dbReference>
<gene>
    <name evidence="3" type="ORF">GCM10022197_13190</name>
</gene>
<evidence type="ECO:0000256" key="2">
    <source>
        <dbReference type="SAM" id="Phobius"/>
    </source>
</evidence>
<organism evidence="3 4">
    <name type="scientific">Microlunatus spumicola</name>
    <dbReference type="NCBI Taxonomy" id="81499"/>
    <lineage>
        <taxon>Bacteria</taxon>
        <taxon>Bacillati</taxon>
        <taxon>Actinomycetota</taxon>
        <taxon>Actinomycetes</taxon>
        <taxon>Propionibacteriales</taxon>
        <taxon>Propionibacteriaceae</taxon>
        <taxon>Microlunatus</taxon>
    </lineage>
</organism>
<keyword evidence="2" id="KW-0812">Transmembrane</keyword>